<reference evidence="1 2" key="1">
    <citation type="journal article" date="2018" name="Mol. Biol. Evol.">
        <title>Broad Genomic Sampling Reveals a Smut Pathogenic Ancestry of the Fungal Clade Ustilaginomycotina.</title>
        <authorList>
            <person name="Kijpornyongpan T."/>
            <person name="Mondo S.J."/>
            <person name="Barry K."/>
            <person name="Sandor L."/>
            <person name="Lee J."/>
            <person name="Lipzen A."/>
            <person name="Pangilinan J."/>
            <person name="LaButti K."/>
            <person name="Hainaut M."/>
            <person name="Henrissat B."/>
            <person name="Grigoriev I.V."/>
            <person name="Spatafora J.W."/>
            <person name="Aime M.C."/>
        </authorList>
    </citation>
    <scope>NUCLEOTIDE SEQUENCE [LARGE SCALE GENOMIC DNA]</scope>
    <source>
        <strain evidence="1 2">SA 807</strain>
    </source>
</reference>
<dbReference type="EMBL" id="KZ819843">
    <property type="protein sequence ID" value="PWN51433.1"/>
    <property type="molecule type" value="Genomic_DNA"/>
</dbReference>
<evidence type="ECO:0000313" key="1">
    <source>
        <dbReference type="EMBL" id="PWN51433.1"/>
    </source>
</evidence>
<evidence type="ECO:0000313" key="2">
    <source>
        <dbReference type="Proteomes" id="UP000245626"/>
    </source>
</evidence>
<keyword evidence="2" id="KW-1185">Reference proteome</keyword>
<accession>A0ACD0P020</accession>
<organism evidence="1 2">
    <name type="scientific">Violaceomyces palustris</name>
    <dbReference type="NCBI Taxonomy" id="1673888"/>
    <lineage>
        <taxon>Eukaryota</taxon>
        <taxon>Fungi</taxon>
        <taxon>Dikarya</taxon>
        <taxon>Basidiomycota</taxon>
        <taxon>Ustilaginomycotina</taxon>
        <taxon>Ustilaginomycetes</taxon>
        <taxon>Violaceomycetales</taxon>
        <taxon>Violaceomycetaceae</taxon>
        <taxon>Violaceomyces</taxon>
    </lineage>
</organism>
<protein>
    <submittedName>
        <fullName evidence="1">SET domain-containing protein</fullName>
    </submittedName>
</protein>
<dbReference type="Proteomes" id="UP000245626">
    <property type="component" value="Unassembled WGS sequence"/>
</dbReference>
<sequence length="525" mass="59074">MDQQDYQSLLGWYRSNSVNLNPSLELRNDPVTQLSFFATWDLPKDSVAIEVPTEICLTPQTSKEAILSTFPEESRFDTLDLSPHDWVVFYLYLTKVLDEVVVKLCLQDDPSHPLRKHSLYVRSIPKVILTPLHYRFSELQLLRGTPLFGATVERLSKTRASFENVSFHLEAHLLNDQGHLSTVRDPLTLGLLQSLNLLGETVGPRRDRGSTDGYDFSTSPSLEIWRWAESAYGSRAFPPRLIGLPEDQVSSDPSEAILVGPVLIPALDTFNHARGKPVTWSYQPGEDSPSTRKPRKPKGSVVLTLHHPTPKGEQVFNNYGAKSNEEFLGSYGFVLKEGLDDALTLKLATEDGDGTVEGSDWGRSHYWRKDSIKAPDGLLKEIRQRLNSSAHQDRQEEEEGRGLEPDSSSSEKRELKSLYEEANVYETLEVLLLNKRKAFRKSEAAGSDHVPVASGAVVERHVSDEEGRRTEVRDPEAPVREEVRSMITVYRQGQATILDNAVSWVRSQLESIADRLDELEGSQEE</sequence>
<name>A0ACD0P020_9BASI</name>
<proteinExistence type="predicted"/>
<gene>
    <name evidence="1" type="ORF">IE53DRAFT_50390</name>
</gene>